<feature type="binding site" description="axial binding residue" evidence="9">
    <location>
        <position position="227"/>
    </location>
    <ligand>
        <name>heme c</name>
        <dbReference type="ChEBI" id="CHEBI:61717"/>
        <label>2</label>
    </ligand>
    <ligandPart>
        <name>Fe</name>
        <dbReference type="ChEBI" id="CHEBI:18248"/>
    </ligandPart>
</feature>
<feature type="domain" description="Cytochrome c" evidence="11">
    <location>
        <begin position="207"/>
        <end position="329"/>
    </location>
</feature>
<keyword evidence="2 8" id="KW-0349">Heme</keyword>
<name>A0A6N6M8E6_9FLAO</name>
<evidence type="ECO:0000313" key="13">
    <source>
        <dbReference type="Proteomes" id="UP000435357"/>
    </source>
</evidence>
<dbReference type="InterPro" id="IPR004852">
    <property type="entry name" value="Di-haem_cyt_c_peroxidsae"/>
</dbReference>
<reference evidence="12 13" key="1">
    <citation type="submission" date="2019-09" db="EMBL/GenBank/DDBJ databases">
        <title>Genomes of Cryomorphaceae.</title>
        <authorList>
            <person name="Bowman J.P."/>
        </authorList>
    </citation>
    <scope>NUCLEOTIDE SEQUENCE [LARGE SCALE GENOMIC DNA]</scope>
    <source>
        <strain evidence="12 13">KCTC 52047</strain>
    </source>
</reference>
<feature type="chain" id="PRO_5026758203" evidence="10">
    <location>
        <begin position="26"/>
        <end position="339"/>
    </location>
</feature>
<comment type="caution">
    <text evidence="12">The sequence shown here is derived from an EMBL/GenBank/DDBJ whole genome shotgun (WGS) entry which is preliminary data.</text>
</comment>
<keyword evidence="3 9" id="KW-0479">Metal-binding</keyword>
<gene>
    <name evidence="12" type="ORF">F3059_06195</name>
</gene>
<evidence type="ECO:0000256" key="2">
    <source>
        <dbReference type="ARBA" id="ARBA00022617"/>
    </source>
</evidence>
<dbReference type="GO" id="GO:0046872">
    <property type="term" value="F:metal ion binding"/>
    <property type="evidence" value="ECO:0007669"/>
    <property type="project" value="UniProtKB-KW"/>
</dbReference>
<dbReference type="InterPro" id="IPR036909">
    <property type="entry name" value="Cyt_c-like_dom_sf"/>
</dbReference>
<dbReference type="AlphaFoldDB" id="A0A6N6M8E6"/>
<feature type="binding site" description="covalent" evidence="8">
    <location>
        <position position="81"/>
    </location>
    <ligand>
        <name>heme c</name>
        <dbReference type="ChEBI" id="CHEBI:61717"/>
        <label>1</label>
    </ligand>
</feature>
<keyword evidence="7 9" id="KW-0408">Iron</keyword>
<dbReference type="GO" id="GO:0009055">
    <property type="term" value="F:electron transfer activity"/>
    <property type="evidence" value="ECO:0007669"/>
    <property type="project" value="InterPro"/>
</dbReference>
<keyword evidence="12" id="KW-0575">Peroxidase</keyword>
<keyword evidence="5" id="KW-0574">Periplasm</keyword>
<keyword evidence="4 10" id="KW-0732">Signal</keyword>
<feature type="binding site" description="covalent" evidence="8">
    <location>
        <position position="226"/>
    </location>
    <ligand>
        <name>heme c</name>
        <dbReference type="ChEBI" id="CHEBI:61717"/>
        <label>2</label>
    </ligand>
</feature>
<dbReference type="Gene3D" id="1.10.760.10">
    <property type="entry name" value="Cytochrome c-like domain"/>
    <property type="match status" value="2"/>
</dbReference>
<evidence type="ECO:0000256" key="4">
    <source>
        <dbReference type="ARBA" id="ARBA00022729"/>
    </source>
</evidence>
<evidence type="ECO:0000256" key="8">
    <source>
        <dbReference type="PIRSR" id="PIRSR000294-1"/>
    </source>
</evidence>
<evidence type="ECO:0000259" key="11">
    <source>
        <dbReference type="PROSITE" id="PS51007"/>
    </source>
</evidence>
<dbReference type="PROSITE" id="PS51257">
    <property type="entry name" value="PROKAR_LIPOPROTEIN"/>
    <property type="match status" value="1"/>
</dbReference>
<evidence type="ECO:0000256" key="9">
    <source>
        <dbReference type="PIRSR" id="PIRSR000294-2"/>
    </source>
</evidence>
<accession>A0A6N6M8E6</accession>
<feature type="binding site" description="covalent" evidence="8">
    <location>
        <position position="78"/>
    </location>
    <ligand>
        <name>heme c</name>
        <dbReference type="ChEBI" id="CHEBI:61717"/>
        <label>1</label>
    </ligand>
</feature>
<dbReference type="Pfam" id="PF03150">
    <property type="entry name" value="CCP_MauG"/>
    <property type="match status" value="1"/>
</dbReference>
<dbReference type="EMBL" id="WACR01000005">
    <property type="protein sequence ID" value="KAB1064288.1"/>
    <property type="molecule type" value="Genomic_DNA"/>
</dbReference>
<proteinExistence type="predicted"/>
<dbReference type="PANTHER" id="PTHR30600:SF10">
    <property type="entry name" value="BLL6722 PROTEIN"/>
    <property type="match status" value="1"/>
</dbReference>
<evidence type="ECO:0000256" key="7">
    <source>
        <dbReference type="ARBA" id="ARBA00023004"/>
    </source>
</evidence>
<feature type="signal peptide" evidence="10">
    <location>
        <begin position="1"/>
        <end position="25"/>
    </location>
</feature>
<dbReference type="InterPro" id="IPR026259">
    <property type="entry name" value="MauG/Cytc_peroxidase"/>
</dbReference>
<dbReference type="InterPro" id="IPR009056">
    <property type="entry name" value="Cyt_c-like_dom"/>
</dbReference>
<comment type="cofactor">
    <cofactor evidence="8">
        <name>heme</name>
        <dbReference type="ChEBI" id="CHEBI:30413"/>
    </cofactor>
    <text evidence="8">Binds 2 heme groups.</text>
</comment>
<dbReference type="SUPFAM" id="SSF46626">
    <property type="entry name" value="Cytochrome c"/>
    <property type="match status" value="2"/>
</dbReference>
<sequence>MKLRLNKSNRLVLGAILIAISVAFFSCSDQKESYELNIPEWFPKPEIPADNPLTTKKVKLGKQLFFDARFSSDFSLSCASCHLPAYAFSDTVAFSSGVHKRSGERNSPTLVNVAYKPHFFKDGGIESLELQALAPIDHPGEMDISTTTIVDRLRKDSLYQQSFKEVFNSGVTMRGITYALAAYQRTLIYGNSKYDRVVHEKSASFSDLEKRGQNLFNSDSLNCSKCHSGVFFTNYSFQNNGLKANYADSGRAKVTSDPDDAGKFVVLTLRNVEVTGPYMYDGSLKSLSQVIDHYASGGSDHRNKSTLIDGFSLSDNNKKALIAYLKTLTDKEFQQNPNQ</sequence>
<dbReference type="GO" id="GO:0004130">
    <property type="term" value="F:cytochrome-c peroxidase activity"/>
    <property type="evidence" value="ECO:0007669"/>
    <property type="project" value="TreeGrafter"/>
</dbReference>
<evidence type="ECO:0000256" key="5">
    <source>
        <dbReference type="ARBA" id="ARBA00022764"/>
    </source>
</evidence>
<feature type="binding site" description="axial binding residue" evidence="9">
    <location>
        <position position="82"/>
    </location>
    <ligand>
        <name>heme c</name>
        <dbReference type="ChEBI" id="CHEBI:61717"/>
        <label>1</label>
    </ligand>
    <ligandPart>
        <name>Fe</name>
        <dbReference type="ChEBI" id="CHEBI:18248"/>
    </ligandPart>
</feature>
<dbReference type="PANTHER" id="PTHR30600">
    <property type="entry name" value="CYTOCHROME C PEROXIDASE-RELATED"/>
    <property type="match status" value="1"/>
</dbReference>
<dbReference type="OrthoDB" id="9805202at2"/>
<dbReference type="InterPro" id="IPR051395">
    <property type="entry name" value="Cytochrome_c_Peroxidase/MauG"/>
</dbReference>
<dbReference type="GO" id="GO:0020037">
    <property type="term" value="F:heme binding"/>
    <property type="evidence" value="ECO:0007669"/>
    <property type="project" value="InterPro"/>
</dbReference>
<comment type="subcellular location">
    <subcellularLocation>
        <location evidence="1">Periplasm</location>
    </subcellularLocation>
</comment>
<dbReference type="Proteomes" id="UP000435357">
    <property type="component" value="Unassembled WGS sequence"/>
</dbReference>
<dbReference type="PIRSF" id="PIRSF000294">
    <property type="entry name" value="Cytochrome-c_peroxidase"/>
    <property type="match status" value="1"/>
</dbReference>
<keyword evidence="6" id="KW-0560">Oxidoreductase</keyword>
<organism evidence="12 13">
    <name type="scientific">Salibacter halophilus</name>
    <dbReference type="NCBI Taxonomy" id="1803916"/>
    <lineage>
        <taxon>Bacteria</taxon>
        <taxon>Pseudomonadati</taxon>
        <taxon>Bacteroidota</taxon>
        <taxon>Flavobacteriia</taxon>
        <taxon>Flavobacteriales</taxon>
        <taxon>Salibacteraceae</taxon>
        <taxon>Salibacter</taxon>
    </lineage>
</organism>
<evidence type="ECO:0000256" key="1">
    <source>
        <dbReference type="ARBA" id="ARBA00004418"/>
    </source>
</evidence>
<dbReference type="GO" id="GO:0042597">
    <property type="term" value="C:periplasmic space"/>
    <property type="evidence" value="ECO:0007669"/>
    <property type="project" value="UniProtKB-SubCell"/>
</dbReference>
<dbReference type="PROSITE" id="PS51007">
    <property type="entry name" value="CYTC"/>
    <property type="match status" value="1"/>
</dbReference>
<feature type="binding site" description="covalent" evidence="8">
    <location>
        <position position="223"/>
    </location>
    <ligand>
        <name>heme c</name>
        <dbReference type="ChEBI" id="CHEBI:61717"/>
        <label>2</label>
    </ligand>
</feature>
<comment type="PTM">
    <text evidence="8">Binds 2 heme groups per subunit.</text>
</comment>
<evidence type="ECO:0000256" key="10">
    <source>
        <dbReference type="SAM" id="SignalP"/>
    </source>
</evidence>
<keyword evidence="13" id="KW-1185">Reference proteome</keyword>
<protein>
    <submittedName>
        <fullName evidence="12">Cytochrome-c peroxidase</fullName>
    </submittedName>
</protein>
<evidence type="ECO:0000256" key="6">
    <source>
        <dbReference type="ARBA" id="ARBA00023002"/>
    </source>
</evidence>
<evidence type="ECO:0000256" key="3">
    <source>
        <dbReference type="ARBA" id="ARBA00022723"/>
    </source>
</evidence>
<evidence type="ECO:0000313" key="12">
    <source>
        <dbReference type="EMBL" id="KAB1064288.1"/>
    </source>
</evidence>